<organism evidence="6 7">
    <name type="scientific">Roseovarius litoreus</name>
    <dbReference type="NCBI Taxonomy" id="1155722"/>
    <lineage>
        <taxon>Bacteria</taxon>
        <taxon>Pseudomonadati</taxon>
        <taxon>Pseudomonadota</taxon>
        <taxon>Alphaproteobacteria</taxon>
        <taxon>Rhodobacterales</taxon>
        <taxon>Roseobacteraceae</taxon>
        <taxon>Roseovarius</taxon>
    </lineage>
</organism>
<name>A0A1M7JD11_9RHOB</name>
<evidence type="ECO:0000256" key="4">
    <source>
        <dbReference type="ARBA" id="ARBA00032976"/>
    </source>
</evidence>
<evidence type="ECO:0000256" key="2">
    <source>
        <dbReference type="ARBA" id="ARBA00010973"/>
    </source>
</evidence>
<comment type="function">
    <text evidence="1">Is involved in generating a small heat-stable compound (Nod), an acylated oligomer of N-acetylglucosamine, that stimulates mitosis in various plant protoplasts.</text>
</comment>
<dbReference type="Pfam" id="PF01522">
    <property type="entry name" value="Polysacc_deac_1"/>
    <property type="match status" value="1"/>
</dbReference>
<dbReference type="InterPro" id="IPR002509">
    <property type="entry name" value="NODB_dom"/>
</dbReference>
<comment type="similarity">
    <text evidence="2">Belongs to the polysaccharide deacetylase family.</text>
</comment>
<evidence type="ECO:0000313" key="6">
    <source>
        <dbReference type="EMBL" id="SHM50838.1"/>
    </source>
</evidence>
<evidence type="ECO:0000259" key="5">
    <source>
        <dbReference type="PROSITE" id="PS51677"/>
    </source>
</evidence>
<proteinExistence type="inferred from homology"/>
<dbReference type="GO" id="GO:0016810">
    <property type="term" value="F:hydrolase activity, acting on carbon-nitrogen (but not peptide) bonds"/>
    <property type="evidence" value="ECO:0007669"/>
    <property type="project" value="InterPro"/>
</dbReference>
<dbReference type="Proteomes" id="UP000322545">
    <property type="component" value="Unassembled WGS sequence"/>
</dbReference>
<dbReference type="EMBL" id="FRCB01000008">
    <property type="protein sequence ID" value="SHM50838.1"/>
    <property type="molecule type" value="Genomic_DNA"/>
</dbReference>
<dbReference type="InterPro" id="IPR011330">
    <property type="entry name" value="Glyco_hydro/deAcase_b/a-brl"/>
</dbReference>
<sequence>MPKRVTLTFDNGPWPGATEKVLTFLAERKFFATFFMVGARLDDPNARALAERAMSEGHWIGNHTLTHGAPLGGEDGARRFADEIGLAQQKLGTLAHPRKFFRPNGGGALGTHLLCPEAVEYLAQNGFTVVTWTSAPGDWQPPHRHWIEPALADLARDDWTVLVLHDRFIAPQIDVLARFCDEAQSMGVEFVQDFPKSCLPIENGIVREATEKISTFA</sequence>
<feature type="domain" description="NodB homology" evidence="5">
    <location>
        <begin position="3"/>
        <end position="191"/>
    </location>
</feature>
<protein>
    <recommendedName>
        <fullName evidence="3">Chitooligosaccharide deacetylase</fullName>
    </recommendedName>
    <alternativeName>
        <fullName evidence="4">Nodulation protein B</fullName>
    </alternativeName>
</protein>
<keyword evidence="7" id="KW-1185">Reference proteome</keyword>
<dbReference type="InterPro" id="IPR050248">
    <property type="entry name" value="Polysacc_deacetylase_ArnD"/>
</dbReference>
<dbReference type="SUPFAM" id="SSF88713">
    <property type="entry name" value="Glycoside hydrolase/deacetylase"/>
    <property type="match status" value="1"/>
</dbReference>
<evidence type="ECO:0000256" key="3">
    <source>
        <dbReference type="ARBA" id="ARBA00020071"/>
    </source>
</evidence>
<dbReference type="PANTHER" id="PTHR10587">
    <property type="entry name" value="GLYCOSYL TRANSFERASE-RELATED"/>
    <property type="match status" value="1"/>
</dbReference>
<dbReference type="Gene3D" id="3.20.20.370">
    <property type="entry name" value="Glycoside hydrolase/deacetylase"/>
    <property type="match status" value="1"/>
</dbReference>
<dbReference type="PROSITE" id="PS51677">
    <property type="entry name" value="NODB"/>
    <property type="match status" value="1"/>
</dbReference>
<dbReference type="RefSeq" id="WP_149780364.1">
    <property type="nucleotide sequence ID" value="NZ_FRCB01000008.1"/>
</dbReference>
<evidence type="ECO:0000256" key="1">
    <source>
        <dbReference type="ARBA" id="ARBA00003236"/>
    </source>
</evidence>
<dbReference type="CDD" id="cd10917">
    <property type="entry name" value="CE4_NodB_like_6s_7s"/>
    <property type="match status" value="1"/>
</dbReference>
<evidence type="ECO:0000313" key="7">
    <source>
        <dbReference type="Proteomes" id="UP000322545"/>
    </source>
</evidence>
<dbReference type="AlphaFoldDB" id="A0A1M7JD11"/>
<accession>A0A1M7JD11</accession>
<reference evidence="6 7" key="1">
    <citation type="submission" date="2016-11" db="EMBL/GenBank/DDBJ databases">
        <authorList>
            <person name="Varghese N."/>
            <person name="Submissions S."/>
        </authorList>
    </citation>
    <scope>NUCLEOTIDE SEQUENCE [LARGE SCALE GENOMIC DNA]</scope>
    <source>
        <strain evidence="6 7">DSM 28249</strain>
    </source>
</reference>
<gene>
    <name evidence="6" type="ORF">SAMN05443432_108135</name>
</gene>
<dbReference type="GO" id="GO:0005975">
    <property type="term" value="P:carbohydrate metabolic process"/>
    <property type="evidence" value="ECO:0007669"/>
    <property type="project" value="InterPro"/>
</dbReference>